<keyword evidence="3" id="KW-1185">Reference proteome</keyword>
<gene>
    <name evidence="2" type="ORF">L21SP4_00191</name>
</gene>
<keyword evidence="2" id="KW-0808">Transferase</keyword>
<sequence length="320" mass="36435">MKAEPMEPKRNRAADAVLHTCAAVMRRLPYLRGMGTFAEKLNAWMLKAGAQPVVRARMIDGSLMWVDLRTRTEWYAFYRGWYDGDVIPLIRHYLPVGGCFLDVGANIGFYTVPVARYLRQCGPSGCVLSFEPYAGNFERLLQNIRLNGLDAFCDVHRSGLSDASRTEDMVLREDFLEGGETGNASIALDHRFDRGFATVPVRLEPFDALRESGAIPDCRIDVIKVDIEGHEDHFLRGAQRTILRDRPVIFMEINRPYYRVREIDPDEAIPPLLPDGYGVYRRTAGKRWSRAKSLAECRDIEDVIWMPDERSGKRDGLECS</sequence>
<dbReference type="SUPFAM" id="SSF53335">
    <property type="entry name" value="S-adenosyl-L-methionine-dependent methyltransferases"/>
    <property type="match status" value="1"/>
</dbReference>
<proteinExistence type="predicted"/>
<dbReference type="Proteomes" id="UP000035268">
    <property type="component" value="Chromosome"/>
</dbReference>
<dbReference type="AlphaFoldDB" id="A0A0G3EFB6"/>
<dbReference type="InterPro" id="IPR006342">
    <property type="entry name" value="FkbM_mtfrase"/>
</dbReference>
<dbReference type="GO" id="GO:0032259">
    <property type="term" value="P:methylation"/>
    <property type="evidence" value="ECO:0007669"/>
    <property type="project" value="UniProtKB-KW"/>
</dbReference>
<feature type="domain" description="Methyltransferase FkbM" evidence="1">
    <location>
        <begin position="102"/>
        <end position="261"/>
    </location>
</feature>
<dbReference type="GO" id="GO:0008168">
    <property type="term" value="F:methyltransferase activity"/>
    <property type="evidence" value="ECO:0007669"/>
    <property type="project" value="UniProtKB-KW"/>
</dbReference>
<reference evidence="3" key="1">
    <citation type="submission" date="2015-02" db="EMBL/GenBank/DDBJ databases">
        <title>Description and complete genome sequence of the first cultured representative of the subdivision 5 of the Verrucomicrobia phylum.</title>
        <authorList>
            <person name="Spring S."/>
            <person name="Bunk B."/>
            <person name="Sproer C."/>
            <person name="Klenk H.-P."/>
        </authorList>
    </citation>
    <scope>NUCLEOTIDE SEQUENCE [LARGE SCALE GENOMIC DNA]</scope>
    <source>
        <strain evidence="3">L21-Fru-AB</strain>
    </source>
</reference>
<dbReference type="PANTHER" id="PTHR34203">
    <property type="entry name" value="METHYLTRANSFERASE, FKBM FAMILY PROTEIN"/>
    <property type="match status" value="1"/>
</dbReference>
<dbReference type="Pfam" id="PF05050">
    <property type="entry name" value="Methyltransf_21"/>
    <property type="match status" value="1"/>
</dbReference>
<evidence type="ECO:0000313" key="2">
    <source>
        <dbReference type="EMBL" id="AKJ63475.1"/>
    </source>
</evidence>
<evidence type="ECO:0000259" key="1">
    <source>
        <dbReference type="Pfam" id="PF05050"/>
    </source>
</evidence>
<name>A0A0G3EFB6_9BACT</name>
<dbReference type="PANTHER" id="PTHR34203:SF15">
    <property type="entry name" value="SLL1173 PROTEIN"/>
    <property type="match status" value="1"/>
</dbReference>
<dbReference type="Gene3D" id="3.40.50.150">
    <property type="entry name" value="Vaccinia Virus protein VP39"/>
    <property type="match status" value="1"/>
</dbReference>
<dbReference type="InterPro" id="IPR029063">
    <property type="entry name" value="SAM-dependent_MTases_sf"/>
</dbReference>
<dbReference type="KEGG" id="vbl:L21SP4_00191"/>
<keyword evidence="2" id="KW-0489">Methyltransferase</keyword>
<protein>
    <submittedName>
        <fullName evidence="2">Methyltransferase, FkbM family</fullName>
    </submittedName>
</protein>
<dbReference type="STRING" id="1307763.L21SP4_00191"/>
<dbReference type="RefSeq" id="WP_052880901.1">
    <property type="nucleotide sequence ID" value="NZ_CP010904.1"/>
</dbReference>
<evidence type="ECO:0000313" key="3">
    <source>
        <dbReference type="Proteomes" id="UP000035268"/>
    </source>
</evidence>
<organism evidence="2 3">
    <name type="scientific">Kiritimatiella glycovorans</name>
    <dbReference type="NCBI Taxonomy" id="1307763"/>
    <lineage>
        <taxon>Bacteria</taxon>
        <taxon>Pseudomonadati</taxon>
        <taxon>Kiritimatiellota</taxon>
        <taxon>Kiritimatiellia</taxon>
        <taxon>Kiritimatiellales</taxon>
        <taxon>Kiritimatiellaceae</taxon>
        <taxon>Kiritimatiella</taxon>
    </lineage>
</organism>
<dbReference type="OrthoDB" id="9812600at2"/>
<dbReference type="InterPro" id="IPR052514">
    <property type="entry name" value="SAM-dependent_MTase"/>
</dbReference>
<dbReference type="EMBL" id="CP010904">
    <property type="protein sequence ID" value="AKJ63475.1"/>
    <property type="molecule type" value="Genomic_DNA"/>
</dbReference>
<dbReference type="NCBIfam" id="TIGR01444">
    <property type="entry name" value="fkbM_fam"/>
    <property type="match status" value="1"/>
</dbReference>
<reference evidence="2 3" key="2">
    <citation type="journal article" date="2016" name="ISME J.">
        <title>Characterization of the first cultured representative of Verrucomicrobia subdivision 5 indicates the proposal of a novel phylum.</title>
        <authorList>
            <person name="Spring S."/>
            <person name="Bunk B."/>
            <person name="Sproer C."/>
            <person name="Schumann P."/>
            <person name="Rohde M."/>
            <person name="Tindall B.J."/>
            <person name="Klenk H.P."/>
        </authorList>
    </citation>
    <scope>NUCLEOTIDE SEQUENCE [LARGE SCALE GENOMIC DNA]</scope>
    <source>
        <strain evidence="2 3">L21-Fru-AB</strain>
    </source>
</reference>
<accession>A0A0G3EFB6</accession>